<keyword evidence="4" id="KW-1185">Reference proteome</keyword>
<dbReference type="Pfam" id="PF00583">
    <property type="entry name" value="Acetyltransf_1"/>
    <property type="match status" value="1"/>
</dbReference>
<dbReference type="RefSeq" id="WP_135418415.1">
    <property type="nucleotide sequence ID" value="NZ_SRLB01000025.1"/>
</dbReference>
<dbReference type="SUPFAM" id="SSF55729">
    <property type="entry name" value="Acyl-CoA N-acyltransferases (Nat)"/>
    <property type="match status" value="1"/>
</dbReference>
<dbReference type="PANTHER" id="PTHR43072">
    <property type="entry name" value="N-ACETYLTRANSFERASE"/>
    <property type="match status" value="1"/>
</dbReference>
<evidence type="ECO:0000313" key="3">
    <source>
        <dbReference type="EMBL" id="TGD95819.1"/>
    </source>
</evidence>
<dbReference type="EMBL" id="SRLB01000025">
    <property type="protein sequence ID" value="TGD95819.1"/>
    <property type="molecule type" value="Genomic_DNA"/>
</dbReference>
<dbReference type="PROSITE" id="PS51186">
    <property type="entry name" value="GNAT"/>
    <property type="match status" value="1"/>
</dbReference>
<feature type="region of interest" description="Disordered" evidence="1">
    <location>
        <begin position="175"/>
        <end position="196"/>
    </location>
</feature>
<feature type="domain" description="N-acetyltransferase" evidence="2">
    <location>
        <begin position="12"/>
        <end position="175"/>
    </location>
</feature>
<dbReference type="Gene3D" id="3.40.630.30">
    <property type="match status" value="1"/>
</dbReference>
<comment type="caution">
    <text evidence="3">The sequence shown here is derived from an EMBL/GenBank/DDBJ whole genome shotgun (WGS) entry which is preliminary data.</text>
</comment>
<accession>A0A4Z0NJ28</accession>
<organism evidence="3 4">
    <name type="scientific">Methylobacterium nonmethylotrophicum</name>
    <dbReference type="NCBI Taxonomy" id="1141884"/>
    <lineage>
        <taxon>Bacteria</taxon>
        <taxon>Pseudomonadati</taxon>
        <taxon>Pseudomonadota</taxon>
        <taxon>Alphaproteobacteria</taxon>
        <taxon>Hyphomicrobiales</taxon>
        <taxon>Methylobacteriaceae</taxon>
        <taxon>Methylobacterium</taxon>
    </lineage>
</organism>
<dbReference type="GO" id="GO:0016747">
    <property type="term" value="F:acyltransferase activity, transferring groups other than amino-acyl groups"/>
    <property type="evidence" value="ECO:0007669"/>
    <property type="project" value="InterPro"/>
</dbReference>
<proteinExistence type="predicted"/>
<dbReference type="AlphaFoldDB" id="A0A4Z0NJ28"/>
<name>A0A4Z0NJ28_9HYPH</name>
<evidence type="ECO:0000259" key="2">
    <source>
        <dbReference type="PROSITE" id="PS51186"/>
    </source>
</evidence>
<dbReference type="PANTHER" id="PTHR43072:SF8">
    <property type="entry name" value="ACYLTRANSFERASE FABY-RELATED"/>
    <property type="match status" value="1"/>
</dbReference>
<protein>
    <submittedName>
        <fullName evidence="3">N-acetyltransferase family protein</fullName>
    </submittedName>
</protein>
<dbReference type="InterPro" id="IPR000182">
    <property type="entry name" value="GNAT_dom"/>
</dbReference>
<dbReference type="Proteomes" id="UP000297535">
    <property type="component" value="Unassembled WGS sequence"/>
</dbReference>
<evidence type="ECO:0000256" key="1">
    <source>
        <dbReference type="SAM" id="MobiDB-lite"/>
    </source>
</evidence>
<keyword evidence="3" id="KW-0808">Transferase</keyword>
<gene>
    <name evidence="3" type="ORF">EU555_26455</name>
</gene>
<dbReference type="InterPro" id="IPR016181">
    <property type="entry name" value="Acyl_CoA_acyltransferase"/>
</dbReference>
<dbReference type="OrthoDB" id="5459937at2"/>
<evidence type="ECO:0000313" key="4">
    <source>
        <dbReference type="Proteomes" id="UP000297535"/>
    </source>
</evidence>
<reference evidence="3 4" key="1">
    <citation type="submission" date="2019-04" db="EMBL/GenBank/DDBJ databases">
        <authorList>
            <person name="Feng G."/>
            <person name="Zhu H."/>
        </authorList>
    </citation>
    <scope>NUCLEOTIDE SEQUENCE [LARGE SCALE GENOMIC DNA]</scope>
    <source>
        <strain evidence="3 4">6HR-1</strain>
    </source>
</reference>
<sequence length="196" mass="20602">MIPDDGVQDDGVILRACQEADLPAVTAIYAHAVATGRASFELEPPDEAEMGRRRAALVAGGHPYLVAERDGAVVAYAYAGPYRTRPAYRGTVETSVYVRPDQAGRGLGRRLLGRLIAEATAAGFRQMVAVIGDSQNAASIRLHAALGFDPVGVLRSVGWKHGTWLDTVLMQRALGAGDATPPDDRGPSGPPTVTGT</sequence>